<dbReference type="PROSITE" id="PS00022">
    <property type="entry name" value="EGF_1"/>
    <property type="match status" value="1"/>
</dbReference>
<keyword evidence="4" id="KW-0677">Repeat</keyword>
<sequence length="144" mass="15639">LDNEFGHYECGDGDEIHCLEGWTGANCQTPVCDKNGCGVGGICVAPGRCECKPGWGGVNCEICLPRKGCKNGVCVEGGDCVCKPGFTHWLCDKAVVSFEEVNGAETTPSVVHTHSFFILHFSTCLFIFPLVKLNFHFRAIFLFS</sequence>
<comment type="caution">
    <text evidence="6">Lacks conserved residue(s) required for the propagation of feature annotation.</text>
</comment>
<evidence type="ECO:0000259" key="7">
    <source>
        <dbReference type="PROSITE" id="PS50026"/>
    </source>
</evidence>
<feature type="disulfide bond" evidence="6">
    <location>
        <begin position="51"/>
        <end position="60"/>
    </location>
</feature>
<dbReference type="Pfam" id="PF01414">
    <property type="entry name" value="DSL"/>
    <property type="match status" value="1"/>
</dbReference>
<proteinExistence type="predicted"/>
<keyword evidence="1" id="KW-0217">Developmental protein</keyword>
<keyword evidence="2 6" id="KW-0245">EGF-like domain</keyword>
<name>A0A0R3WTH1_HYDTA</name>
<dbReference type="InterPro" id="IPR000742">
    <property type="entry name" value="EGF"/>
</dbReference>
<evidence type="ECO:0000256" key="1">
    <source>
        <dbReference type="ARBA" id="ARBA00022473"/>
    </source>
</evidence>
<protein>
    <submittedName>
        <fullName evidence="8">EGF-like domain-containing protein</fullName>
    </submittedName>
</protein>
<dbReference type="GO" id="GO:0007154">
    <property type="term" value="P:cell communication"/>
    <property type="evidence" value="ECO:0007669"/>
    <property type="project" value="InterPro"/>
</dbReference>
<evidence type="ECO:0000256" key="5">
    <source>
        <dbReference type="ARBA" id="ARBA00023157"/>
    </source>
</evidence>
<organism evidence="8">
    <name type="scientific">Hydatigena taeniaeformis</name>
    <name type="common">Feline tapeworm</name>
    <name type="synonym">Taenia taeniaeformis</name>
    <dbReference type="NCBI Taxonomy" id="6205"/>
    <lineage>
        <taxon>Eukaryota</taxon>
        <taxon>Metazoa</taxon>
        <taxon>Spiralia</taxon>
        <taxon>Lophotrochozoa</taxon>
        <taxon>Platyhelminthes</taxon>
        <taxon>Cestoda</taxon>
        <taxon>Eucestoda</taxon>
        <taxon>Cyclophyllidea</taxon>
        <taxon>Taeniidae</taxon>
        <taxon>Hydatigera</taxon>
    </lineage>
</organism>
<dbReference type="InterPro" id="IPR050969">
    <property type="entry name" value="Dev_Signal_Modulators"/>
</dbReference>
<dbReference type="PROSITE" id="PS01186">
    <property type="entry name" value="EGF_2"/>
    <property type="match status" value="1"/>
</dbReference>
<dbReference type="GO" id="GO:0016020">
    <property type="term" value="C:membrane"/>
    <property type="evidence" value="ECO:0007669"/>
    <property type="project" value="InterPro"/>
</dbReference>
<dbReference type="InterPro" id="IPR001774">
    <property type="entry name" value="DSL"/>
</dbReference>
<dbReference type="SMART" id="SM00181">
    <property type="entry name" value="EGF"/>
    <property type="match status" value="2"/>
</dbReference>
<dbReference type="PANTHER" id="PTHR14949">
    <property type="entry name" value="EGF-LIKE-DOMAIN, MULTIPLE 7, 8"/>
    <property type="match status" value="1"/>
</dbReference>
<evidence type="ECO:0000256" key="3">
    <source>
        <dbReference type="ARBA" id="ARBA00022729"/>
    </source>
</evidence>
<keyword evidence="5 6" id="KW-1015">Disulfide bond</keyword>
<dbReference type="WBParaSite" id="TTAC_0000406101-mRNA-1">
    <property type="protein sequence ID" value="TTAC_0000406101-mRNA-1"/>
    <property type="gene ID" value="TTAC_0000406101"/>
</dbReference>
<dbReference type="PROSITE" id="PS50026">
    <property type="entry name" value="EGF_3"/>
    <property type="match status" value="1"/>
</dbReference>
<dbReference type="Gene3D" id="2.10.25.10">
    <property type="entry name" value="Laminin"/>
    <property type="match status" value="2"/>
</dbReference>
<reference evidence="8" key="1">
    <citation type="submission" date="2017-02" db="UniProtKB">
        <authorList>
            <consortium name="WormBaseParasite"/>
        </authorList>
    </citation>
    <scope>IDENTIFICATION</scope>
</reference>
<dbReference type="STRING" id="6205.A0A0R3WTH1"/>
<evidence type="ECO:0000256" key="2">
    <source>
        <dbReference type="ARBA" id="ARBA00022536"/>
    </source>
</evidence>
<accession>A0A0R3WTH1</accession>
<evidence type="ECO:0000313" key="8">
    <source>
        <dbReference type="WBParaSite" id="TTAC_0000406101-mRNA-1"/>
    </source>
</evidence>
<dbReference type="PANTHER" id="PTHR14949:SF56">
    <property type="entry name" value="EGF-LIKE-DOMAIN, MULTIPLE 7"/>
    <property type="match status" value="1"/>
</dbReference>
<evidence type="ECO:0000256" key="4">
    <source>
        <dbReference type="ARBA" id="ARBA00022737"/>
    </source>
</evidence>
<evidence type="ECO:0000256" key="6">
    <source>
        <dbReference type="PROSITE-ProRule" id="PRU00076"/>
    </source>
</evidence>
<keyword evidence="3" id="KW-0732">Signal</keyword>
<dbReference type="AlphaFoldDB" id="A0A0R3WTH1"/>
<feature type="domain" description="EGF-like" evidence="7">
    <location>
        <begin position="28"/>
        <end position="61"/>
    </location>
</feature>